<dbReference type="Gramene" id="rna-AYBTSS11_LOCUS9174">
    <property type="protein sequence ID" value="CAJ1939509.1"/>
    <property type="gene ID" value="gene-AYBTSS11_LOCUS9174"/>
</dbReference>
<dbReference type="EMBL" id="OY731400">
    <property type="protein sequence ID" value="CAJ1939509.1"/>
    <property type="molecule type" value="Genomic_DNA"/>
</dbReference>
<sequence>MDYFDDNPRIPTTKPALNLLISSIAYKRRGLQAFKDQVVVSVVKDGGVMHILGKKYVVRKTIGIHNDMLDFICLSIYIQNGNFE</sequence>
<proteinExistence type="predicted"/>
<organism evidence="1 2">
    <name type="scientific">Sphenostylis stenocarpa</name>
    <dbReference type="NCBI Taxonomy" id="92480"/>
    <lineage>
        <taxon>Eukaryota</taxon>
        <taxon>Viridiplantae</taxon>
        <taxon>Streptophyta</taxon>
        <taxon>Embryophyta</taxon>
        <taxon>Tracheophyta</taxon>
        <taxon>Spermatophyta</taxon>
        <taxon>Magnoliopsida</taxon>
        <taxon>eudicotyledons</taxon>
        <taxon>Gunneridae</taxon>
        <taxon>Pentapetalae</taxon>
        <taxon>rosids</taxon>
        <taxon>fabids</taxon>
        <taxon>Fabales</taxon>
        <taxon>Fabaceae</taxon>
        <taxon>Papilionoideae</taxon>
        <taxon>50 kb inversion clade</taxon>
        <taxon>NPAAA clade</taxon>
        <taxon>indigoferoid/millettioid clade</taxon>
        <taxon>Phaseoleae</taxon>
        <taxon>Sphenostylis</taxon>
    </lineage>
</organism>
<reference evidence="1" key="1">
    <citation type="submission" date="2023-10" db="EMBL/GenBank/DDBJ databases">
        <authorList>
            <person name="Domelevo Entfellner J.-B."/>
        </authorList>
    </citation>
    <scope>NUCLEOTIDE SEQUENCE</scope>
</reference>
<protein>
    <submittedName>
        <fullName evidence="1">Uncharacterized protein</fullName>
    </submittedName>
</protein>
<evidence type="ECO:0000313" key="1">
    <source>
        <dbReference type="EMBL" id="CAJ1939509.1"/>
    </source>
</evidence>
<accession>A0AA86S4Z7</accession>
<gene>
    <name evidence="1" type="ORF">AYBTSS11_LOCUS9174</name>
</gene>
<dbReference type="AlphaFoldDB" id="A0AA86S4Z7"/>
<name>A0AA86S4Z7_9FABA</name>
<dbReference type="Proteomes" id="UP001189624">
    <property type="component" value="Chromosome 3"/>
</dbReference>
<evidence type="ECO:0000313" key="2">
    <source>
        <dbReference type="Proteomes" id="UP001189624"/>
    </source>
</evidence>
<keyword evidence="2" id="KW-1185">Reference proteome</keyword>